<dbReference type="SUPFAM" id="SSF56327">
    <property type="entry name" value="LDH C-terminal domain-like"/>
    <property type="match status" value="1"/>
</dbReference>
<evidence type="ECO:0000313" key="14">
    <source>
        <dbReference type="Proteomes" id="UP000242699"/>
    </source>
</evidence>
<sequence length="439" mass="48973">MKSGIKIAVVGGGSSYTPELISGLVGVNDLAIERVTLVDVPEGTKKMESVRSFCQRLIDHSAREFHLEATLDLRQALSGADFVLSQFRVGGMEARARDERIPLQYGAIGQETVGAGGFANALRTIPVALDIARELERVSPRARLINFTNPSGIITEALLRYSSVDAIGLCNVPITIERTIAQALHVPWDTVRLDIFGLNHLSFVRHVYVHGQDIMPEVLEYLKGEYGKEQSFMANIPEENWQPYMLEAFPMIPNPYLQYYWNSDIMRKKQVTEWEQGRGTRATQVMKIEQDLFKLYDDPSQHQVPDLLMRRGGAYYSTVAVMLIESLALNRTREMVVNVRNGWALAELPPNSVVEVPAVIDGRGARPLTLGALPQEVKGLIQQVKAYEELTIEAAIEGDRNKALAALVTNPLVPSGDVAYRILNDILQENREYLGRFAL</sequence>
<protein>
    <submittedName>
        <fullName evidence="13">6-phospho-beta-glucosidase</fullName>
    </submittedName>
</protein>
<dbReference type="Proteomes" id="UP000242699">
    <property type="component" value="Unassembled WGS sequence"/>
</dbReference>
<evidence type="ECO:0000256" key="10">
    <source>
        <dbReference type="PIRSR" id="PIRSR601088-4"/>
    </source>
</evidence>
<comment type="similarity">
    <text evidence="1 11">Belongs to the glycosyl hydrolase 4 family.</text>
</comment>
<dbReference type="PANTHER" id="PTHR32092">
    <property type="entry name" value="6-PHOSPHO-BETA-GLUCOSIDASE-RELATED"/>
    <property type="match status" value="1"/>
</dbReference>
<dbReference type="GO" id="GO:0046872">
    <property type="term" value="F:metal ion binding"/>
    <property type="evidence" value="ECO:0007669"/>
    <property type="project" value="UniProtKB-KW"/>
</dbReference>
<evidence type="ECO:0000259" key="12">
    <source>
        <dbReference type="Pfam" id="PF11975"/>
    </source>
</evidence>
<dbReference type="InterPro" id="IPR036291">
    <property type="entry name" value="NAD(P)-bd_dom_sf"/>
</dbReference>
<keyword evidence="9" id="KW-0408">Iron</keyword>
<feature type="binding site" evidence="8">
    <location>
        <position position="149"/>
    </location>
    <ligand>
        <name>substrate</name>
    </ligand>
</feature>
<evidence type="ECO:0000256" key="1">
    <source>
        <dbReference type="ARBA" id="ARBA00010141"/>
    </source>
</evidence>
<evidence type="ECO:0000256" key="8">
    <source>
        <dbReference type="PIRSR" id="PIRSR601088-2"/>
    </source>
</evidence>
<comment type="subunit">
    <text evidence="2">Homotetramer.</text>
</comment>
<dbReference type="Gene3D" id="3.40.50.720">
    <property type="entry name" value="NAD(P)-binding Rossmann-like Domain"/>
    <property type="match status" value="1"/>
</dbReference>
<evidence type="ECO:0000256" key="6">
    <source>
        <dbReference type="ARBA" id="ARBA00023211"/>
    </source>
</evidence>
<comment type="caution">
    <text evidence="13">The sequence shown here is derived from an EMBL/GenBank/DDBJ whole genome shotgun (WGS) entry which is preliminary data.</text>
</comment>
<keyword evidence="6 9" id="KW-0464">Manganese</keyword>
<evidence type="ECO:0000256" key="4">
    <source>
        <dbReference type="ARBA" id="ARBA00022801"/>
    </source>
</evidence>
<dbReference type="SUPFAM" id="SSF51735">
    <property type="entry name" value="NAD(P)-binding Rossmann-fold domains"/>
    <property type="match status" value="1"/>
</dbReference>
<dbReference type="PRINTS" id="PR00732">
    <property type="entry name" value="GLHYDRLASE4"/>
</dbReference>
<dbReference type="GO" id="GO:0005975">
    <property type="term" value="P:carbohydrate metabolic process"/>
    <property type="evidence" value="ECO:0007669"/>
    <property type="project" value="InterPro"/>
</dbReference>
<keyword evidence="3 9" id="KW-0479">Metal-binding</keyword>
<keyword evidence="9" id="KW-0533">Nickel</keyword>
<feature type="binding site" evidence="8">
    <location>
        <position position="95"/>
    </location>
    <ligand>
        <name>substrate</name>
    </ligand>
</feature>
<keyword evidence="4 11" id="KW-0378">Hydrolase</keyword>
<dbReference type="InterPro" id="IPR019802">
    <property type="entry name" value="GlycHydrolase_4_CS"/>
</dbReference>
<feature type="site" description="Increases basicity of active site Tyr" evidence="10">
    <location>
        <position position="111"/>
    </location>
</feature>
<evidence type="ECO:0000256" key="2">
    <source>
        <dbReference type="ARBA" id="ARBA00011881"/>
    </source>
</evidence>
<dbReference type="Gene3D" id="3.90.110.10">
    <property type="entry name" value="Lactate dehydrogenase/glycoside hydrolase, family 4, C-terminal"/>
    <property type="match status" value="1"/>
</dbReference>
<dbReference type="InterPro" id="IPR015955">
    <property type="entry name" value="Lactate_DH/Glyco_Ohase_4_C"/>
</dbReference>
<dbReference type="CDD" id="cd05296">
    <property type="entry name" value="GH4_P_beta_glucosidase"/>
    <property type="match status" value="1"/>
</dbReference>
<evidence type="ECO:0000256" key="9">
    <source>
        <dbReference type="PIRSR" id="PIRSR601088-3"/>
    </source>
</evidence>
<proteinExistence type="inferred from homology"/>
<comment type="cofactor">
    <cofactor evidence="11">
        <name>NAD(+)</name>
        <dbReference type="ChEBI" id="CHEBI:57540"/>
    </cofactor>
    <text evidence="11">Binds 1 NAD(+) per subunit.</text>
</comment>
<dbReference type="AlphaFoldDB" id="A0A2T2X750"/>
<evidence type="ECO:0000256" key="5">
    <source>
        <dbReference type="ARBA" id="ARBA00023027"/>
    </source>
</evidence>
<feature type="binding site" evidence="9">
    <location>
        <position position="200"/>
    </location>
    <ligand>
        <name>Mn(2+)</name>
        <dbReference type="ChEBI" id="CHEBI:29035"/>
    </ligand>
</feature>
<dbReference type="GO" id="GO:0004553">
    <property type="term" value="F:hydrolase activity, hydrolyzing O-glycosyl compounds"/>
    <property type="evidence" value="ECO:0007669"/>
    <property type="project" value="InterPro"/>
</dbReference>
<accession>A0A2T2X750</accession>
<keyword evidence="9" id="KW-0170">Cobalt</keyword>
<evidence type="ECO:0000256" key="7">
    <source>
        <dbReference type="ARBA" id="ARBA00023295"/>
    </source>
</evidence>
<keyword evidence="7 11" id="KW-0326">Glycosidase</keyword>
<keyword evidence="5 11" id="KW-0520">NAD</keyword>
<organism evidence="13 14">
    <name type="scientific">Sulfobacillus benefaciens</name>
    <dbReference type="NCBI Taxonomy" id="453960"/>
    <lineage>
        <taxon>Bacteria</taxon>
        <taxon>Bacillati</taxon>
        <taxon>Bacillota</taxon>
        <taxon>Clostridia</taxon>
        <taxon>Eubacteriales</taxon>
        <taxon>Clostridiales Family XVII. Incertae Sedis</taxon>
        <taxon>Sulfobacillus</taxon>
    </lineage>
</organism>
<dbReference type="Pfam" id="PF02056">
    <property type="entry name" value="Glyco_hydro_4"/>
    <property type="match status" value="1"/>
</dbReference>
<evidence type="ECO:0000256" key="11">
    <source>
        <dbReference type="RuleBase" id="RU361152"/>
    </source>
</evidence>
<feature type="binding site" evidence="9">
    <location>
        <position position="170"/>
    </location>
    <ligand>
        <name>Mn(2+)</name>
        <dbReference type="ChEBI" id="CHEBI:29035"/>
    </ligand>
</feature>
<evidence type="ECO:0000313" key="13">
    <source>
        <dbReference type="EMBL" id="PSR30334.1"/>
    </source>
</evidence>
<name>A0A2T2X750_9FIRM</name>
<dbReference type="EMBL" id="PXYT01000011">
    <property type="protein sequence ID" value="PSR30334.1"/>
    <property type="molecule type" value="Genomic_DNA"/>
</dbReference>
<dbReference type="GO" id="GO:0016616">
    <property type="term" value="F:oxidoreductase activity, acting on the CH-OH group of donors, NAD or NADP as acceptor"/>
    <property type="evidence" value="ECO:0007669"/>
    <property type="project" value="InterPro"/>
</dbReference>
<dbReference type="InterPro" id="IPR022616">
    <property type="entry name" value="Glyco_hydro_4_C"/>
</dbReference>
<reference evidence="13 14" key="1">
    <citation type="journal article" date="2014" name="BMC Genomics">
        <title>Comparison of environmental and isolate Sulfobacillus genomes reveals diverse carbon, sulfur, nitrogen, and hydrogen metabolisms.</title>
        <authorList>
            <person name="Justice N.B."/>
            <person name="Norman A."/>
            <person name="Brown C.T."/>
            <person name="Singh A."/>
            <person name="Thomas B.C."/>
            <person name="Banfield J.F."/>
        </authorList>
    </citation>
    <scope>NUCLEOTIDE SEQUENCE [LARGE SCALE GENOMIC DNA]</scope>
    <source>
        <strain evidence="13">AMDSBA1</strain>
    </source>
</reference>
<gene>
    <name evidence="13" type="ORF">C7B43_06355</name>
</gene>
<dbReference type="PROSITE" id="PS01324">
    <property type="entry name" value="GLYCOSYL_HYDROL_F4"/>
    <property type="match status" value="1"/>
</dbReference>
<dbReference type="PANTHER" id="PTHR32092:SF5">
    <property type="entry name" value="6-PHOSPHO-BETA-GLUCOSIDASE"/>
    <property type="match status" value="1"/>
</dbReference>
<feature type="domain" description="Glycosyl hydrolase family 4 C-terminal" evidence="12">
    <location>
        <begin position="196"/>
        <end position="413"/>
    </location>
</feature>
<dbReference type="InterPro" id="IPR001088">
    <property type="entry name" value="Glyco_hydro_4"/>
</dbReference>
<dbReference type="Pfam" id="PF11975">
    <property type="entry name" value="Glyco_hydro_4C"/>
    <property type="match status" value="1"/>
</dbReference>
<evidence type="ECO:0000256" key="3">
    <source>
        <dbReference type="ARBA" id="ARBA00022723"/>
    </source>
</evidence>